<dbReference type="RefSeq" id="WP_162316282.1">
    <property type="nucleotide sequence ID" value="NZ_JAHQXF010000001.1"/>
</dbReference>
<organism evidence="2 3">
    <name type="scientific">Haloarcula limicola</name>
    <dbReference type="NCBI Taxonomy" id="1429915"/>
    <lineage>
        <taxon>Archaea</taxon>
        <taxon>Methanobacteriati</taxon>
        <taxon>Methanobacteriota</taxon>
        <taxon>Stenosarchaea group</taxon>
        <taxon>Halobacteria</taxon>
        <taxon>Halobacteriales</taxon>
        <taxon>Haloarculaceae</taxon>
        <taxon>Haloarcula</taxon>
    </lineage>
</organism>
<feature type="domain" description="Methyltransferase" evidence="1">
    <location>
        <begin position="40"/>
        <end position="128"/>
    </location>
</feature>
<keyword evidence="2" id="KW-0489">Methyltransferase</keyword>
<dbReference type="InterPro" id="IPR041698">
    <property type="entry name" value="Methyltransf_25"/>
</dbReference>
<dbReference type="EMBL" id="JAHQXF010000001">
    <property type="protein sequence ID" value="MBV0923129.1"/>
    <property type="molecule type" value="Genomic_DNA"/>
</dbReference>
<dbReference type="CDD" id="cd02440">
    <property type="entry name" value="AdoMet_MTases"/>
    <property type="match status" value="1"/>
</dbReference>
<dbReference type="AlphaFoldDB" id="A0A8J8C3J3"/>
<protein>
    <submittedName>
        <fullName evidence="2">Class I SAM-dependent methyltransferase</fullName>
    </submittedName>
</protein>
<proteinExistence type="predicted"/>
<dbReference type="OrthoDB" id="302307at2157"/>
<evidence type="ECO:0000259" key="1">
    <source>
        <dbReference type="Pfam" id="PF13649"/>
    </source>
</evidence>
<dbReference type="GO" id="GO:0032259">
    <property type="term" value="P:methylation"/>
    <property type="evidence" value="ECO:0007669"/>
    <property type="project" value="UniProtKB-KW"/>
</dbReference>
<evidence type="ECO:0000313" key="2">
    <source>
        <dbReference type="EMBL" id="MBV0923129.1"/>
    </source>
</evidence>
<gene>
    <name evidence="2" type="ORF">KTS45_02855</name>
</gene>
<dbReference type="Proteomes" id="UP000766550">
    <property type="component" value="Unassembled WGS sequence"/>
</dbReference>
<evidence type="ECO:0000313" key="3">
    <source>
        <dbReference type="Proteomes" id="UP000766550"/>
    </source>
</evidence>
<dbReference type="SUPFAM" id="SSF53335">
    <property type="entry name" value="S-adenosyl-L-methionine-dependent methyltransferases"/>
    <property type="match status" value="1"/>
</dbReference>
<sequence>MGFHTFDPDRADQLEDPSRYEYVSVDELLALFDPGPEDVVADLGSGTGFYTDDVAAAAGTVYALDVQSEMHEIYREKGMPENVVPVTATVEAMPVDEPLDAVFSTMTFHEFATPEAMAAVADALKADGRVGFADWTRNGAGTDGPPVEERYAAADAVELCEEVGIEVHRAEDRRETFVLEGSL</sequence>
<name>A0A8J8C3J3_9EURY</name>
<comment type="caution">
    <text evidence="2">The sequence shown here is derived from an EMBL/GenBank/DDBJ whole genome shotgun (WGS) entry which is preliminary data.</text>
</comment>
<reference evidence="2 3" key="1">
    <citation type="submission" date="2021-06" db="EMBL/GenBank/DDBJ databases">
        <title>New haloarchaea isolates fom saline soil.</title>
        <authorList>
            <person name="Duran-Viseras A."/>
            <person name="Sanchez-Porro C.S."/>
            <person name="Ventosa A."/>
        </authorList>
    </citation>
    <scope>NUCLEOTIDE SEQUENCE [LARGE SCALE GENOMIC DNA]</scope>
    <source>
        <strain evidence="2 3">JCM 183640</strain>
    </source>
</reference>
<accession>A0A8J8C3J3</accession>
<dbReference type="Gene3D" id="3.40.50.150">
    <property type="entry name" value="Vaccinia Virus protein VP39"/>
    <property type="match status" value="1"/>
</dbReference>
<keyword evidence="3" id="KW-1185">Reference proteome</keyword>
<dbReference type="Pfam" id="PF13649">
    <property type="entry name" value="Methyltransf_25"/>
    <property type="match status" value="1"/>
</dbReference>
<keyword evidence="2" id="KW-0808">Transferase</keyword>
<dbReference type="InterPro" id="IPR029063">
    <property type="entry name" value="SAM-dependent_MTases_sf"/>
</dbReference>
<dbReference type="GO" id="GO:0008168">
    <property type="term" value="F:methyltransferase activity"/>
    <property type="evidence" value="ECO:0007669"/>
    <property type="project" value="UniProtKB-KW"/>
</dbReference>